<sequence length="195" mass="21151">MPSPQTFAVYLAGPEVFLEEAQRKEIIAEKQRILQNLGMTGLDPMDNELAQPEDAPAMARAQEIYQANVNLLHRCDGALVNLTPFRGPSADAGTVFETGYLAALGKPMMGYTLYPGDYEERVAQPGAAGLDEFGCSVEDFGQVDNLMIESAILSLGGRVIRSARKVREGELAFDREVFRIAATALAEKLRQGPSG</sequence>
<evidence type="ECO:0000313" key="2">
    <source>
        <dbReference type="Proteomes" id="UP000601597"/>
    </source>
</evidence>
<dbReference type="PANTHER" id="PTHR15364:SF0">
    <property type="entry name" value="2'-DEOXYNUCLEOSIDE 5'-PHOSPHATE N-HYDROLASE 1"/>
    <property type="match status" value="1"/>
</dbReference>
<evidence type="ECO:0000313" key="1">
    <source>
        <dbReference type="EMBL" id="GGY65767.1"/>
    </source>
</evidence>
<dbReference type="SUPFAM" id="SSF52309">
    <property type="entry name" value="N-(deoxy)ribosyltransferase-like"/>
    <property type="match status" value="1"/>
</dbReference>
<dbReference type="InterPro" id="IPR051239">
    <property type="entry name" value="2'-dNMP_N-hydrolase"/>
</dbReference>
<gene>
    <name evidence="1" type="ORF">GCM10007071_10670</name>
</gene>
<proteinExistence type="predicted"/>
<dbReference type="Pfam" id="PF05014">
    <property type="entry name" value="Nuc_deoxyrib_tr"/>
    <property type="match status" value="1"/>
</dbReference>
<dbReference type="EMBL" id="BMXV01000002">
    <property type="protein sequence ID" value="GGY65767.1"/>
    <property type="molecule type" value="Genomic_DNA"/>
</dbReference>
<accession>A0ABQ3ASC9</accession>
<dbReference type="Gene3D" id="3.40.50.450">
    <property type="match status" value="1"/>
</dbReference>
<comment type="caution">
    <text evidence="1">The sequence shown here is derived from an EMBL/GenBank/DDBJ whole genome shotgun (WGS) entry which is preliminary data.</text>
</comment>
<keyword evidence="2" id="KW-1185">Reference proteome</keyword>
<dbReference type="Proteomes" id="UP000601597">
    <property type="component" value="Unassembled WGS sequence"/>
</dbReference>
<dbReference type="InterPro" id="IPR007710">
    <property type="entry name" value="Nucleoside_deoxyribTrfase"/>
</dbReference>
<reference evidence="2" key="1">
    <citation type="journal article" date="2019" name="Int. J. Syst. Evol. Microbiol.">
        <title>The Global Catalogue of Microorganisms (GCM) 10K type strain sequencing project: providing services to taxonomists for standard genome sequencing and annotation.</title>
        <authorList>
            <consortium name="The Broad Institute Genomics Platform"/>
            <consortium name="The Broad Institute Genome Sequencing Center for Infectious Disease"/>
            <person name="Wu L."/>
            <person name="Ma J."/>
        </authorList>
    </citation>
    <scope>NUCLEOTIDE SEQUENCE [LARGE SCALE GENOMIC DNA]</scope>
    <source>
        <strain evidence="2">KCTC 22280</strain>
    </source>
</reference>
<organism evidence="1 2">
    <name type="scientific">Marinobacter zhanjiangensis</name>
    <dbReference type="NCBI Taxonomy" id="578215"/>
    <lineage>
        <taxon>Bacteria</taxon>
        <taxon>Pseudomonadati</taxon>
        <taxon>Pseudomonadota</taxon>
        <taxon>Gammaproteobacteria</taxon>
        <taxon>Pseudomonadales</taxon>
        <taxon>Marinobacteraceae</taxon>
        <taxon>Marinobacter</taxon>
    </lineage>
</organism>
<name>A0ABQ3ASC9_9GAMM</name>
<dbReference type="RefSeq" id="WP_189573922.1">
    <property type="nucleotide sequence ID" value="NZ_BMXV01000002.1"/>
</dbReference>
<dbReference type="PANTHER" id="PTHR15364">
    <property type="entry name" value="2'-DEOXYNUCLEOSIDE 5'-PHOSPHATE N-HYDROLASE 1"/>
    <property type="match status" value="1"/>
</dbReference>
<protein>
    <submittedName>
        <fullName evidence="1">Nucleoside 2-deoxyribosyltransferase</fullName>
    </submittedName>
</protein>